<dbReference type="PANTHER" id="PTHR33121">
    <property type="entry name" value="CYCLIC DI-GMP PHOSPHODIESTERASE PDEF"/>
    <property type="match status" value="1"/>
</dbReference>
<dbReference type="InterPro" id="IPR001633">
    <property type="entry name" value="EAL_dom"/>
</dbReference>
<evidence type="ECO:0000313" key="3">
    <source>
        <dbReference type="Proteomes" id="UP000484885"/>
    </source>
</evidence>
<keyword evidence="3" id="KW-1185">Reference proteome</keyword>
<dbReference type="EMBL" id="JAAGSC010000041">
    <property type="protein sequence ID" value="NDY96249.1"/>
    <property type="molecule type" value="Genomic_DNA"/>
</dbReference>
<organism evidence="2 3">
    <name type="scientific">Wenzhouxiangella limi</name>
    <dbReference type="NCBI Taxonomy" id="2707351"/>
    <lineage>
        <taxon>Bacteria</taxon>
        <taxon>Pseudomonadati</taxon>
        <taxon>Pseudomonadota</taxon>
        <taxon>Gammaproteobacteria</taxon>
        <taxon>Chromatiales</taxon>
        <taxon>Wenzhouxiangellaceae</taxon>
        <taxon>Wenzhouxiangella</taxon>
    </lineage>
</organism>
<accession>A0A845VGB3</accession>
<evidence type="ECO:0000259" key="1">
    <source>
        <dbReference type="PROSITE" id="PS50883"/>
    </source>
</evidence>
<dbReference type="AlphaFoldDB" id="A0A845VGB3"/>
<name>A0A845VGB3_9GAMM</name>
<proteinExistence type="predicted"/>
<reference evidence="2 3" key="1">
    <citation type="submission" date="2020-02" db="EMBL/GenBank/DDBJ databases">
        <authorList>
            <person name="Zhang X.-Y."/>
        </authorList>
    </citation>
    <scope>NUCLEOTIDE SEQUENCE [LARGE SCALE GENOMIC DNA]</scope>
    <source>
        <strain evidence="2 3">C33</strain>
    </source>
</reference>
<dbReference type="PANTHER" id="PTHR33121:SF79">
    <property type="entry name" value="CYCLIC DI-GMP PHOSPHODIESTERASE PDED-RELATED"/>
    <property type="match status" value="1"/>
</dbReference>
<gene>
    <name evidence="2" type="ORF">G3I74_10945</name>
</gene>
<dbReference type="InterPro" id="IPR035919">
    <property type="entry name" value="EAL_sf"/>
</dbReference>
<sequence length="46" mass="5336">IAEGVETEAQRDFLALNHCHVYQGYLFSRPVPLDEFQDYCAASFRQ</sequence>
<dbReference type="PROSITE" id="PS50883">
    <property type="entry name" value="EAL"/>
    <property type="match status" value="1"/>
</dbReference>
<dbReference type="Gene3D" id="3.20.20.450">
    <property type="entry name" value="EAL domain"/>
    <property type="match status" value="1"/>
</dbReference>
<comment type="caution">
    <text evidence="2">The sequence shown here is derived from an EMBL/GenBank/DDBJ whole genome shotgun (WGS) entry which is preliminary data.</text>
</comment>
<dbReference type="GO" id="GO:0071111">
    <property type="term" value="F:cyclic-guanylate-specific phosphodiesterase activity"/>
    <property type="evidence" value="ECO:0007669"/>
    <property type="project" value="InterPro"/>
</dbReference>
<evidence type="ECO:0000313" key="2">
    <source>
        <dbReference type="EMBL" id="NDY96249.1"/>
    </source>
</evidence>
<protein>
    <submittedName>
        <fullName evidence="2">EAL domain-containing protein</fullName>
    </submittedName>
</protein>
<dbReference type="Proteomes" id="UP000484885">
    <property type="component" value="Unassembled WGS sequence"/>
</dbReference>
<dbReference type="InterPro" id="IPR050706">
    <property type="entry name" value="Cyclic-di-GMP_PDE-like"/>
</dbReference>
<feature type="domain" description="EAL" evidence="1">
    <location>
        <begin position="1"/>
        <end position="44"/>
    </location>
</feature>
<dbReference type="SUPFAM" id="SSF141868">
    <property type="entry name" value="EAL domain-like"/>
    <property type="match status" value="1"/>
</dbReference>
<feature type="non-terminal residue" evidence="2">
    <location>
        <position position="1"/>
    </location>
</feature>